<comment type="caution">
    <text evidence="7">The sequence shown here is derived from an EMBL/GenBank/DDBJ whole genome shotgun (WGS) entry which is preliminary data.</text>
</comment>
<evidence type="ECO:0000259" key="5">
    <source>
        <dbReference type="Pfam" id="PF01137"/>
    </source>
</evidence>
<dbReference type="PANTHER" id="PTHR11096:SF1">
    <property type="entry name" value="RNA 3'-TERMINAL PHOSPHATE CYCLASE-LIKE PROTEIN"/>
    <property type="match status" value="1"/>
</dbReference>
<evidence type="ECO:0000313" key="7">
    <source>
        <dbReference type="EMBL" id="KAH6596470.1"/>
    </source>
</evidence>
<evidence type="ECO:0000256" key="3">
    <source>
        <dbReference type="ARBA" id="ARBA00022517"/>
    </source>
</evidence>
<dbReference type="NCBIfam" id="TIGR03400">
    <property type="entry name" value="18S_RNA_Rcl1p"/>
    <property type="match status" value="1"/>
</dbReference>
<name>A0ABQ8FDQ4_9FUNG</name>
<evidence type="ECO:0000256" key="4">
    <source>
        <dbReference type="ARBA" id="ARBA00023242"/>
    </source>
</evidence>
<protein>
    <recommendedName>
        <fullName evidence="9">18S rRNA biogenesis protein RCL1</fullName>
    </recommendedName>
</protein>
<evidence type="ECO:0008006" key="9">
    <source>
        <dbReference type="Google" id="ProtNLM"/>
    </source>
</evidence>
<dbReference type="Gene3D" id="3.65.10.20">
    <property type="entry name" value="RNA 3'-terminal phosphate cyclase domain"/>
    <property type="match status" value="2"/>
</dbReference>
<keyword evidence="4" id="KW-0539">Nucleus</keyword>
<sequence length="424" mass="46518">MAPPVEKKGRMLSFTGHNYFRQRLVLATLSRKSIRISDIRSEDESYPGLAEYEASFLRLLEKMTNGSNIEINYAGTGVTYHPGIIAGGKITHECPPSRSIGYFLEPLIALAPFAKVPLELTLTGITNDNVDISVDLVRTLLLPQLNKFGIEDGVELKISKRGAAPLGGGEVTFSCPIVRQLKPVQFIDQGYIKRIRGIAYATRMSPQMANRVVEAARGVLVRYIPDVYIYTDVYKGQESGKSPGYALALVAETTTGALLSSECAYQVRKPGRGDTLRRSDSSENAPFDQTQVFKSLQLAEKGGSSEHDNTTHGSAVSDMLIDDYSFPTPEDLGVRAARLLLHEIKRGGTADTLSQWLNLLFITLGPEDVGKVRFGGLSPFTVQYLRDLKTFFDVTFKVVADPTTHTVLMTSVGIGFTNINKKVT</sequence>
<accession>A0ABQ8FDQ4</accession>
<dbReference type="InterPro" id="IPR016443">
    <property type="entry name" value="RNA3'_term_phos_cyc_type_2"/>
</dbReference>
<dbReference type="Pfam" id="PF01137">
    <property type="entry name" value="RTC"/>
    <property type="match status" value="1"/>
</dbReference>
<dbReference type="CDD" id="cd00875">
    <property type="entry name" value="RNA_Cyclase_Class_I"/>
    <property type="match status" value="1"/>
</dbReference>
<comment type="similarity">
    <text evidence="2">Belongs to the RNA 3'-terminal cyclase family. Type 2 subfamily.</text>
</comment>
<evidence type="ECO:0000256" key="1">
    <source>
        <dbReference type="ARBA" id="ARBA00004604"/>
    </source>
</evidence>
<dbReference type="InterPro" id="IPR023797">
    <property type="entry name" value="RNA3'_phos_cyclase_dom"/>
</dbReference>
<dbReference type="InterPro" id="IPR037136">
    <property type="entry name" value="RNA3'_phos_cyclase_dom_sf"/>
</dbReference>
<dbReference type="SUPFAM" id="SSF55205">
    <property type="entry name" value="EPT/RTPC-like"/>
    <property type="match status" value="1"/>
</dbReference>
<evidence type="ECO:0000259" key="6">
    <source>
        <dbReference type="Pfam" id="PF05189"/>
    </source>
</evidence>
<keyword evidence="3" id="KW-0690">Ribosome biogenesis</keyword>
<feature type="domain" description="RNA 3'-terminal phosphate cyclase" evidence="5">
    <location>
        <begin position="14"/>
        <end position="398"/>
    </location>
</feature>
<dbReference type="InterPro" id="IPR036553">
    <property type="entry name" value="RPTC_insert"/>
</dbReference>
<keyword evidence="8" id="KW-1185">Reference proteome</keyword>
<gene>
    <name evidence="7" type="ORF">BASA50_005174</name>
</gene>
<dbReference type="EMBL" id="JAFCIX010000227">
    <property type="protein sequence ID" value="KAH6596470.1"/>
    <property type="molecule type" value="Genomic_DNA"/>
</dbReference>
<dbReference type="InterPro" id="IPR013792">
    <property type="entry name" value="RNA3'P_cycl/enolpyr_Trfase_a/b"/>
</dbReference>
<dbReference type="InterPro" id="IPR000228">
    <property type="entry name" value="RNA3'_term_phos_cyc"/>
</dbReference>
<proteinExistence type="inferred from homology"/>
<dbReference type="InterPro" id="IPR020719">
    <property type="entry name" value="RNA3'_term_phos_cycl-like_CS"/>
</dbReference>
<dbReference type="Pfam" id="PF05189">
    <property type="entry name" value="RTC_insert"/>
    <property type="match status" value="1"/>
</dbReference>
<dbReference type="InterPro" id="IPR013791">
    <property type="entry name" value="RNA3'-term_phos_cycl_insert"/>
</dbReference>
<dbReference type="Proteomes" id="UP001648503">
    <property type="component" value="Unassembled WGS sequence"/>
</dbReference>
<evidence type="ECO:0000256" key="2">
    <source>
        <dbReference type="ARBA" id="ARBA00007089"/>
    </source>
</evidence>
<feature type="domain" description="RNA 3'-terminal phosphate cyclase insert" evidence="6">
    <location>
        <begin position="188"/>
        <end position="270"/>
    </location>
</feature>
<dbReference type="Gene3D" id="3.30.360.20">
    <property type="entry name" value="RNA 3'-terminal phosphate cyclase, insert domain"/>
    <property type="match status" value="1"/>
</dbReference>
<comment type="subcellular location">
    <subcellularLocation>
        <location evidence="1">Nucleus</location>
        <location evidence="1">Nucleolus</location>
    </subcellularLocation>
</comment>
<dbReference type="PROSITE" id="PS01287">
    <property type="entry name" value="RTC"/>
    <property type="match status" value="1"/>
</dbReference>
<organism evidence="7 8">
    <name type="scientific">Batrachochytrium salamandrivorans</name>
    <dbReference type="NCBI Taxonomy" id="1357716"/>
    <lineage>
        <taxon>Eukaryota</taxon>
        <taxon>Fungi</taxon>
        <taxon>Fungi incertae sedis</taxon>
        <taxon>Chytridiomycota</taxon>
        <taxon>Chytridiomycota incertae sedis</taxon>
        <taxon>Chytridiomycetes</taxon>
        <taxon>Rhizophydiales</taxon>
        <taxon>Rhizophydiales incertae sedis</taxon>
        <taxon>Batrachochytrium</taxon>
    </lineage>
</organism>
<reference evidence="7 8" key="1">
    <citation type="submission" date="2021-02" db="EMBL/GenBank/DDBJ databases">
        <title>Variation within the Batrachochytrium salamandrivorans European outbreak.</title>
        <authorList>
            <person name="Kelly M."/>
            <person name="Pasmans F."/>
            <person name="Shea T.P."/>
            <person name="Munoz J.F."/>
            <person name="Carranza S."/>
            <person name="Cuomo C.A."/>
            <person name="Martel A."/>
        </authorList>
    </citation>
    <scope>NUCLEOTIDE SEQUENCE [LARGE SCALE GENOMIC DNA]</scope>
    <source>
        <strain evidence="7 8">AMFP18/2</strain>
    </source>
</reference>
<evidence type="ECO:0000313" key="8">
    <source>
        <dbReference type="Proteomes" id="UP001648503"/>
    </source>
</evidence>
<dbReference type="PANTHER" id="PTHR11096">
    <property type="entry name" value="RNA 3' TERMINAL PHOSPHATE CYCLASE"/>
    <property type="match status" value="1"/>
</dbReference>